<dbReference type="SUPFAM" id="SSF53067">
    <property type="entry name" value="Actin-like ATPase domain"/>
    <property type="match status" value="1"/>
</dbReference>
<dbReference type="Pfam" id="PF14450">
    <property type="entry name" value="FtsA"/>
    <property type="match status" value="1"/>
</dbReference>
<keyword evidence="1" id="KW-0479">Metal-binding</keyword>
<dbReference type="GO" id="GO:0004750">
    <property type="term" value="F:D-ribulose-phosphate 3-epimerase activity"/>
    <property type="evidence" value="ECO:0007669"/>
    <property type="project" value="UniProtKB-EC"/>
</dbReference>
<dbReference type="Pfam" id="PF00834">
    <property type="entry name" value="Ribul_P_3_epim"/>
    <property type="match status" value="1"/>
</dbReference>
<dbReference type="SUPFAM" id="SSF51366">
    <property type="entry name" value="Ribulose-phoshate binding barrel"/>
    <property type="match status" value="1"/>
</dbReference>
<protein>
    <submittedName>
        <fullName evidence="3">Ribulose-phosphate 3-epimerase</fullName>
        <ecNumber evidence="3">5.1.3.1</ecNumber>
    </submittedName>
</protein>
<dbReference type="EC" id="5.1.3.1" evidence="3"/>
<dbReference type="Gene3D" id="3.30.420.40">
    <property type="match status" value="1"/>
</dbReference>
<reference evidence="3" key="2">
    <citation type="journal article" date="2021" name="PeerJ">
        <title>Extensive microbial diversity within the chicken gut microbiome revealed by metagenomics and culture.</title>
        <authorList>
            <person name="Gilroy R."/>
            <person name="Ravi A."/>
            <person name="Getino M."/>
            <person name="Pursley I."/>
            <person name="Horton D.L."/>
            <person name="Alikhan N.F."/>
            <person name="Baker D."/>
            <person name="Gharbi K."/>
            <person name="Hall N."/>
            <person name="Watson M."/>
            <person name="Adriaenssens E.M."/>
            <person name="Foster-Nyarko E."/>
            <person name="Jarju S."/>
            <person name="Secka A."/>
            <person name="Antonio M."/>
            <person name="Oren A."/>
            <person name="Chaudhuri R.R."/>
            <person name="La Ragione R."/>
            <person name="Hildebrand F."/>
            <person name="Pallen M.J."/>
        </authorList>
    </citation>
    <scope>NUCLEOTIDE SEQUENCE</scope>
    <source>
        <strain evidence="3">8207</strain>
    </source>
</reference>
<evidence type="ECO:0000256" key="1">
    <source>
        <dbReference type="ARBA" id="ARBA00022723"/>
    </source>
</evidence>
<evidence type="ECO:0000313" key="4">
    <source>
        <dbReference type="Proteomes" id="UP000823630"/>
    </source>
</evidence>
<sequence length="592" mass="65836">MNLGDSCFLCLDIGACCVRGIAHHVLSGRIIQSAMHTVDSFDTVFALKSVIDELEQQIGAHFDSAYITGDFGQSEFEMIAKNTVWPGEHKITASDIRNQIGQITPPDGYFPMHIFPLRYDTPTARNMYSPIGHTDRQLISAFSAIFYSHAEMDALLSVLRHAHIQPDAFYDPMFLQNALYRQKKQTTMFIDFGARFTSVSIWMDRGPVWHAKIPIGGTTISTDISEKLNINFDDADRIQRNVASLFPKEMDRFTPADTAYEFSRSDVNDIILPHIVNICAQIKSESAPAFNKYHPTQIIISGGGAEIDSINEFIENTFSIPVQNMHADASVRALSAYIWNKESDHRNKYDARRNKIEKIKERVFSIFHRRHNNRPRFIPILPSTLCFDMKSPMTYSTFRAGGLSMIHVDIMDGFYVDRIAGSIAELKYIRAHTNAHLHVHLMTESPSVWAADAIAAGADTIIVSTNTSGLRDAIRLIHASSKRAGVALNPESSVSLLKPILRELDEVMVMAVSPGAAGQEFNDACLHKISVLAATRKKYGLKYLISVDGGINADTAQKCWAAGADMLVSGSYLAKSSDFPLAVQSLLKKPEN</sequence>
<organism evidence="3 4">
    <name type="scientific">Candidatus Enterousia avistercoris</name>
    <dbReference type="NCBI Taxonomy" id="2840788"/>
    <lineage>
        <taxon>Bacteria</taxon>
        <taxon>Pseudomonadati</taxon>
        <taxon>Pseudomonadota</taxon>
        <taxon>Alphaproteobacteria</taxon>
        <taxon>Candidatus Enterousia</taxon>
    </lineage>
</organism>
<dbReference type="NCBIfam" id="NF004076">
    <property type="entry name" value="PRK05581.1-4"/>
    <property type="match status" value="1"/>
</dbReference>
<proteinExistence type="predicted"/>
<reference evidence="3" key="1">
    <citation type="submission" date="2020-10" db="EMBL/GenBank/DDBJ databases">
        <authorList>
            <person name="Gilroy R."/>
        </authorList>
    </citation>
    <scope>NUCLEOTIDE SEQUENCE</scope>
    <source>
        <strain evidence="3">8207</strain>
    </source>
</reference>
<dbReference type="InterPro" id="IPR043129">
    <property type="entry name" value="ATPase_NBD"/>
</dbReference>
<evidence type="ECO:0000313" key="3">
    <source>
        <dbReference type="EMBL" id="MBO8425555.1"/>
    </source>
</evidence>
<dbReference type="AlphaFoldDB" id="A0A9D9GSG7"/>
<comment type="caution">
    <text evidence="3">The sequence shown here is derived from an EMBL/GenBank/DDBJ whole genome shotgun (WGS) entry which is preliminary data.</text>
</comment>
<dbReference type="CDD" id="cd00429">
    <property type="entry name" value="RPE"/>
    <property type="match status" value="1"/>
</dbReference>
<dbReference type="EMBL" id="JADINC010000060">
    <property type="protein sequence ID" value="MBO8425555.1"/>
    <property type="molecule type" value="Genomic_DNA"/>
</dbReference>
<name>A0A9D9GSG7_9PROT</name>
<dbReference type="InterPro" id="IPR000056">
    <property type="entry name" value="Ribul_P_3_epim-like"/>
</dbReference>
<gene>
    <name evidence="3" type="ORF">IAC69_03715</name>
</gene>
<dbReference type="InterPro" id="IPR013785">
    <property type="entry name" value="Aldolase_TIM"/>
</dbReference>
<evidence type="ECO:0000256" key="2">
    <source>
        <dbReference type="ARBA" id="ARBA00023235"/>
    </source>
</evidence>
<accession>A0A9D9GSG7</accession>
<dbReference type="PANTHER" id="PTHR11749">
    <property type="entry name" value="RIBULOSE-5-PHOSPHATE-3-EPIMERASE"/>
    <property type="match status" value="1"/>
</dbReference>
<dbReference type="GO" id="GO:0046872">
    <property type="term" value="F:metal ion binding"/>
    <property type="evidence" value="ECO:0007669"/>
    <property type="project" value="UniProtKB-KW"/>
</dbReference>
<dbReference type="Gene3D" id="3.20.20.70">
    <property type="entry name" value="Aldolase class I"/>
    <property type="match status" value="1"/>
</dbReference>
<dbReference type="Proteomes" id="UP000823630">
    <property type="component" value="Unassembled WGS sequence"/>
</dbReference>
<keyword evidence="2 3" id="KW-0413">Isomerase</keyword>
<dbReference type="GO" id="GO:0005975">
    <property type="term" value="P:carbohydrate metabolic process"/>
    <property type="evidence" value="ECO:0007669"/>
    <property type="project" value="InterPro"/>
</dbReference>
<dbReference type="InterPro" id="IPR011060">
    <property type="entry name" value="RibuloseP-bd_barrel"/>
</dbReference>